<feature type="repeat" description="TPR" evidence="1">
    <location>
        <begin position="46"/>
        <end position="79"/>
    </location>
</feature>
<dbReference type="RefSeq" id="WP_338176078.1">
    <property type="nucleotide sequence ID" value="NZ_JAEKNQ010000006.1"/>
</dbReference>
<dbReference type="PROSITE" id="PS50005">
    <property type="entry name" value="TPR"/>
    <property type="match status" value="1"/>
</dbReference>
<dbReference type="InterPro" id="IPR019734">
    <property type="entry name" value="TPR_rpt"/>
</dbReference>
<evidence type="ECO:0000313" key="4">
    <source>
        <dbReference type="Proteomes" id="UP000620075"/>
    </source>
</evidence>
<gene>
    <name evidence="3" type="ORF">JF888_00765</name>
</gene>
<dbReference type="PROSITE" id="PS50293">
    <property type="entry name" value="TPR_REGION"/>
    <property type="match status" value="1"/>
</dbReference>
<dbReference type="Gene3D" id="1.25.40.10">
    <property type="entry name" value="Tetratricopeptide repeat domain"/>
    <property type="match status" value="1"/>
</dbReference>
<sequence>MSTQTKEPAKSKSVFVDQAVQCAVDARWEEAADLNRELVDAYGPDESAYNRLGKALTELGKLKDAREAYESALKLNPMNPVARKNAEKLKGLMSAKQALKGGTVKVDLSLFVEEMGKTVVTTLKAAAGDVCSKVVPGDVAELRVEGDGVEVDTVRGVRVGSLEAKLARRLLKFIQGGNRYQVGIMSCDGSTVKVILRETYQDPKFMGKPSFPMVRKRETEFRPYTRESLINRDADAFVLDDEESDDLVAGSEAELEEDEGMHEVVDDDDDAEGEADDEDEE</sequence>
<name>A0A934K7A7_9BACT</name>
<accession>A0A934K7A7</accession>
<dbReference type="InterPro" id="IPR011990">
    <property type="entry name" value="TPR-like_helical_dom_sf"/>
</dbReference>
<keyword evidence="1" id="KW-0802">TPR repeat</keyword>
<reference evidence="3 4" key="1">
    <citation type="submission" date="2020-10" db="EMBL/GenBank/DDBJ databases">
        <title>Ca. Dormibacterota MAGs.</title>
        <authorList>
            <person name="Montgomery K."/>
        </authorList>
    </citation>
    <scope>NUCLEOTIDE SEQUENCE [LARGE SCALE GENOMIC DNA]</scope>
    <source>
        <strain evidence="3">SC8811_S16_3</strain>
    </source>
</reference>
<evidence type="ECO:0000256" key="2">
    <source>
        <dbReference type="SAM" id="MobiDB-lite"/>
    </source>
</evidence>
<evidence type="ECO:0000256" key="1">
    <source>
        <dbReference type="PROSITE-ProRule" id="PRU00339"/>
    </source>
</evidence>
<evidence type="ECO:0000313" key="3">
    <source>
        <dbReference type="EMBL" id="MBJ7601722.1"/>
    </source>
</evidence>
<feature type="region of interest" description="Disordered" evidence="2">
    <location>
        <begin position="242"/>
        <end position="281"/>
    </location>
</feature>
<organism evidence="3 4">
    <name type="scientific">Candidatus Dormiibacter inghamiae</name>
    <dbReference type="NCBI Taxonomy" id="3127013"/>
    <lineage>
        <taxon>Bacteria</taxon>
        <taxon>Bacillati</taxon>
        <taxon>Candidatus Dormiibacterota</taxon>
        <taxon>Candidatus Dormibacteria</taxon>
        <taxon>Candidatus Dormibacterales</taxon>
        <taxon>Candidatus Dormibacteraceae</taxon>
        <taxon>Candidatus Dormiibacter</taxon>
    </lineage>
</organism>
<protein>
    <submittedName>
        <fullName evidence="3">Tetratricopeptide repeat protein</fullName>
    </submittedName>
</protein>
<proteinExistence type="predicted"/>
<feature type="compositionally biased region" description="Acidic residues" evidence="2">
    <location>
        <begin position="253"/>
        <end position="281"/>
    </location>
</feature>
<dbReference type="Pfam" id="PF00515">
    <property type="entry name" value="TPR_1"/>
    <property type="match status" value="1"/>
</dbReference>
<comment type="caution">
    <text evidence="3">The sequence shown here is derived from an EMBL/GenBank/DDBJ whole genome shotgun (WGS) entry which is preliminary data.</text>
</comment>
<dbReference type="AlphaFoldDB" id="A0A934K7A7"/>
<dbReference type="SUPFAM" id="SSF48452">
    <property type="entry name" value="TPR-like"/>
    <property type="match status" value="1"/>
</dbReference>
<dbReference type="Proteomes" id="UP000620075">
    <property type="component" value="Unassembled WGS sequence"/>
</dbReference>
<dbReference type="EMBL" id="JAEKNQ010000006">
    <property type="protein sequence ID" value="MBJ7601722.1"/>
    <property type="molecule type" value="Genomic_DNA"/>
</dbReference>
<dbReference type="SMART" id="SM00028">
    <property type="entry name" value="TPR"/>
    <property type="match status" value="1"/>
</dbReference>